<proteinExistence type="predicted"/>
<organism evidence="2">
    <name type="scientific">Phaffia rhodozyma</name>
    <name type="common">Yeast</name>
    <name type="synonym">Xanthophyllomyces dendrorhous</name>
    <dbReference type="NCBI Taxonomy" id="264483"/>
    <lineage>
        <taxon>Eukaryota</taxon>
        <taxon>Fungi</taxon>
        <taxon>Dikarya</taxon>
        <taxon>Basidiomycota</taxon>
        <taxon>Agaricomycotina</taxon>
        <taxon>Tremellomycetes</taxon>
        <taxon>Cystofilobasidiales</taxon>
        <taxon>Mrakiaceae</taxon>
        <taxon>Phaffia</taxon>
    </lineage>
</organism>
<accession>A0A0F7SWL2</accession>
<dbReference type="EMBL" id="LN483332">
    <property type="protein sequence ID" value="CED85030.1"/>
    <property type="molecule type" value="Genomic_DNA"/>
</dbReference>
<name>A0A0F7SWL2_PHARH</name>
<evidence type="ECO:0000313" key="2">
    <source>
        <dbReference type="EMBL" id="CED85030.1"/>
    </source>
</evidence>
<dbReference type="AlphaFoldDB" id="A0A0F7SWL2"/>
<feature type="region of interest" description="Disordered" evidence="1">
    <location>
        <begin position="401"/>
        <end position="429"/>
    </location>
</feature>
<sequence length="429" mass="48813">MMVIRNISQALATPRILVGSLTLLGLIYILTAYSSASRVDTLYSTTSTKCTPYHTYGQLTANADIPELNRFHPFQDDCKAPQLMRALRSLAGIEPSQGVKQDGWQGENINWAKGKTVLMIGDSVVRNQLEHFCSFMNVTPQYHQFPSSGNLHKRASKQASLPHTCYIPQIDFLLISAFHFGVDEDNFWREKDQFNPPGLFEDRVDAVFLPLVQSIDTLVPMAKPHSGKNSRRSIDLIEVSSGMWDLARFASRDIVEGRSTITDFDRDQLLWFKSRIGRMIQKVVEAFPSSKVVWRGIHYPSDKNAKIDWFMGWNWDDSTKHRPFFHHNRILQLDQAARSAIADLNTYTFQSRPIEFSEWGSLLLGQHAHQQDQLHPGKSPAGWLGADMMLFELREAVFRKPRTRSYPPPPPPPLQHESPHPDSHPAPSV</sequence>
<reference evidence="2" key="1">
    <citation type="submission" date="2014-08" db="EMBL/GenBank/DDBJ databases">
        <authorList>
            <person name="Sharma Rahul"/>
            <person name="Thines Marco"/>
        </authorList>
    </citation>
    <scope>NUCLEOTIDE SEQUENCE</scope>
</reference>
<evidence type="ECO:0000256" key="1">
    <source>
        <dbReference type="SAM" id="MobiDB-lite"/>
    </source>
</evidence>
<protein>
    <submittedName>
        <fullName evidence="2">PC-Esterase</fullName>
    </submittedName>
</protein>